<dbReference type="CDD" id="cd10445">
    <property type="entry name" value="GIY-YIG_bI1_like"/>
    <property type="match status" value="1"/>
</dbReference>
<dbReference type="SMART" id="SM00497">
    <property type="entry name" value="IENR1"/>
    <property type="match status" value="2"/>
</dbReference>
<evidence type="ECO:0000259" key="1">
    <source>
        <dbReference type="PROSITE" id="PS50164"/>
    </source>
</evidence>
<keyword evidence="2" id="KW-0255">Endonuclease</keyword>
<organism evidence="2">
    <name type="scientific">Tolypocladium cylindrosporum</name>
    <dbReference type="NCBI Taxonomy" id="38005"/>
    <lineage>
        <taxon>Eukaryota</taxon>
        <taxon>Fungi</taxon>
        <taxon>Dikarya</taxon>
        <taxon>Ascomycota</taxon>
        <taxon>Pezizomycotina</taxon>
        <taxon>Sordariomycetes</taxon>
        <taxon>Hypocreomycetidae</taxon>
        <taxon>Hypocreales</taxon>
        <taxon>Ophiocordycipitaceae</taxon>
        <taxon>Tolypocladium</taxon>
    </lineage>
</organism>
<keyword evidence="2" id="KW-0496">Mitochondrion</keyword>
<dbReference type="SMART" id="SM00465">
    <property type="entry name" value="GIYc"/>
    <property type="match status" value="1"/>
</dbReference>
<name>A0A6G7P012_9HYPO</name>
<dbReference type="RefSeq" id="YP_009750553.1">
    <property type="nucleotide sequence ID" value="NC_046839.1"/>
</dbReference>
<dbReference type="Pfam" id="PF01541">
    <property type="entry name" value="GIY-YIG"/>
    <property type="match status" value="1"/>
</dbReference>
<dbReference type="Gene3D" id="3.40.1440.10">
    <property type="entry name" value="GIY-YIG endonuclease"/>
    <property type="match status" value="1"/>
</dbReference>
<dbReference type="EMBL" id="MN842262">
    <property type="protein sequence ID" value="QIJ60558.1"/>
    <property type="molecule type" value="Genomic_DNA"/>
</dbReference>
<sequence>MTKNNKLNYIDSYENKKKIKWKKEKSEFKPLFVYDNLLLNKSIIFNQNKNKSGIYRWVNKINNESYIGSSINLTIRLKVYFSIKILENKVLIDTSRIYRALLKYGHSNFKLEILEHCNEKSVINREQYYLDNIKPEYNILKIAGSNLGFKHSLDTLLKFKNRKLGIITGCSTIVINIHDFSVKEYYSIRETARKLNVSNTTLLYHIDINKVLKNTYLIFKTKFKSTSKVELNLPYENKDKHIKIFNYSNNTINEFSNKKGVARYLSKEYNIIISVTTISIYIKSGKLYKNKYKIYI</sequence>
<protein>
    <submittedName>
        <fullName evidence="2">GIY-YIG endonuclease</fullName>
    </submittedName>
</protein>
<accession>A0A6G7P012</accession>
<dbReference type="InterPro" id="IPR000305">
    <property type="entry name" value="GIY-YIG_endonuc"/>
</dbReference>
<dbReference type="InterPro" id="IPR003647">
    <property type="entry name" value="Intron_nuc_1_rpt"/>
</dbReference>
<geneLocation type="mitochondrion" evidence="2"/>
<keyword evidence="2" id="KW-0540">Nuclease</keyword>
<dbReference type="AlphaFoldDB" id="A0A6G7P012"/>
<feature type="domain" description="GIY-YIG" evidence="1">
    <location>
        <begin position="50"/>
        <end position="139"/>
    </location>
</feature>
<dbReference type="PROSITE" id="PS50164">
    <property type="entry name" value="GIY_YIG"/>
    <property type="match status" value="1"/>
</dbReference>
<reference evidence="2" key="1">
    <citation type="journal article" date="2020" name="Mitochondrial DNA Part B Resour">
        <title>Complete mitogenome of the entomopathogenic fungus Tolypocladium cylindrosporum.</title>
        <authorList>
            <person name="Zhang S."/>
            <person name="Zhang Y.-J."/>
        </authorList>
    </citation>
    <scope>NUCLEOTIDE SEQUENCE</scope>
    <source>
        <strain evidence="2">ARSEF963</strain>
    </source>
</reference>
<dbReference type="SUPFAM" id="SSF82771">
    <property type="entry name" value="GIY-YIG endonuclease"/>
    <property type="match status" value="1"/>
</dbReference>
<dbReference type="GeneID" id="54111103"/>
<gene>
    <name evidence="2" type="primary">orf296</name>
</gene>
<dbReference type="GO" id="GO:0004519">
    <property type="term" value="F:endonuclease activity"/>
    <property type="evidence" value="ECO:0007669"/>
    <property type="project" value="UniProtKB-KW"/>
</dbReference>
<dbReference type="NCBIfam" id="TIGR01453">
    <property type="entry name" value="grpIintron_endo"/>
    <property type="match status" value="1"/>
</dbReference>
<dbReference type="InterPro" id="IPR035901">
    <property type="entry name" value="GIY-YIG_endonuc_sf"/>
</dbReference>
<proteinExistence type="predicted"/>
<dbReference type="InterPro" id="IPR006350">
    <property type="entry name" value="Intron_endoG1"/>
</dbReference>
<evidence type="ECO:0000313" key="2">
    <source>
        <dbReference type="EMBL" id="QIJ60558.1"/>
    </source>
</evidence>
<keyword evidence="2" id="KW-0378">Hydrolase</keyword>